<evidence type="ECO:0000259" key="3">
    <source>
        <dbReference type="PROSITE" id="PS51781"/>
    </source>
</evidence>
<dbReference type="InterPro" id="IPR023346">
    <property type="entry name" value="Lysozyme-like_dom_sf"/>
</dbReference>
<proteinExistence type="predicted"/>
<comment type="caution">
    <text evidence="4">The sequence shown here is derived from an EMBL/GenBank/DDBJ whole genome shotgun (WGS) entry which is preliminary data.</text>
</comment>
<dbReference type="RefSeq" id="WP_404319303.1">
    <property type="nucleotide sequence ID" value="NZ_JAUIYO010000028.1"/>
</dbReference>
<dbReference type="SUPFAM" id="SSF53955">
    <property type="entry name" value="Lysozyme-like"/>
    <property type="match status" value="1"/>
</dbReference>
<dbReference type="InterPro" id="IPR008258">
    <property type="entry name" value="Transglycosylase_SLT_dom_1"/>
</dbReference>
<evidence type="ECO:0000256" key="1">
    <source>
        <dbReference type="ARBA" id="ARBA00022729"/>
    </source>
</evidence>
<organism evidence="4 5">
    <name type="scientific">Bacillus lumedeiriae</name>
    <dbReference type="NCBI Taxonomy" id="3058829"/>
    <lineage>
        <taxon>Bacteria</taxon>
        <taxon>Bacillati</taxon>
        <taxon>Bacillota</taxon>
        <taxon>Bacilli</taxon>
        <taxon>Bacillales</taxon>
        <taxon>Bacillaceae</taxon>
        <taxon>Bacillus</taxon>
    </lineage>
</organism>
<dbReference type="InterPro" id="IPR001119">
    <property type="entry name" value="SLH_dom"/>
</dbReference>
<feature type="domain" description="SLH" evidence="2">
    <location>
        <begin position="441"/>
        <end position="493"/>
    </location>
</feature>
<dbReference type="Gene3D" id="2.30.30.40">
    <property type="entry name" value="SH3 Domains"/>
    <property type="match status" value="1"/>
</dbReference>
<dbReference type="PROSITE" id="PS51781">
    <property type="entry name" value="SH3B"/>
    <property type="match status" value="1"/>
</dbReference>
<dbReference type="PANTHER" id="PTHR43308">
    <property type="entry name" value="OUTER MEMBRANE PROTEIN ALPHA-RELATED"/>
    <property type="match status" value="1"/>
</dbReference>
<dbReference type="EMBL" id="JAUIYO010000028">
    <property type="protein sequence ID" value="MFK2827231.1"/>
    <property type="molecule type" value="Genomic_DNA"/>
</dbReference>
<gene>
    <name evidence="4" type="ORF">QYG89_16565</name>
</gene>
<feature type="domain" description="SLH" evidence="2">
    <location>
        <begin position="381"/>
        <end position="440"/>
    </location>
</feature>
<feature type="domain" description="SLH" evidence="2">
    <location>
        <begin position="317"/>
        <end position="380"/>
    </location>
</feature>
<evidence type="ECO:0000313" key="4">
    <source>
        <dbReference type="EMBL" id="MFK2827231.1"/>
    </source>
</evidence>
<name>A0ABW8ICL9_9BACI</name>
<protein>
    <submittedName>
        <fullName evidence="4">S-layer homology domain-containing protein</fullName>
    </submittedName>
</protein>
<sequence length="493" mass="54893">MKSFLLKAGVLTCLATGIFHNEASAESDWASKCSRFGELQPNKNPSFQHINCLLTNAALEANIPPEVAKAVAAQESGWKQFDDQGKAIISADGGIGLMQITNQPTYEEEKLKTDIHYNIETGMDILSNMYARTGTELPVIKDAQRETIENWYFPVMAYNGIKPVNSPVYQHNGQKNTNAYQEKVFTLIEQNSFLNDTKLASFPFQPSDFNYDPESDKNIVFLTKEYTLTDPVHHSAYFFKNEDQVIVTKDGVNVRTQPNTTTSKVVTKLSKNTNLIITGPFTYDQTSNHAFVWYPVKTTDGKTIGYMSSAYISKKEHTASFIDVSKEHRFYNDIHFLSERGIISGFEDGSFQPNKTVTRAEAAIMISRALELPINSTKTPFTDVSPSSKAAGYIAAAYKQGIISGFPNETFQPAQTVSRGQMAIFLARAFELQEKAEITFPDVAEKMASYEAIQKILAAGITQGYEDGRFQPDKGLTRGDFSALLARALRHAE</sequence>
<dbReference type="PROSITE" id="PS51272">
    <property type="entry name" value="SLH"/>
    <property type="match status" value="3"/>
</dbReference>
<dbReference type="Pfam" id="PF01464">
    <property type="entry name" value="SLT"/>
    <property type="match status" value="1"/>
</dbReference>
<evidence type="ECO:0000259" key="2">
    <source>
        <dbReference type="PROSITE" id="PS51272"/>
    </source>
</evidence>
<keyword evidence="5" id="KW-1185">Reference proteome</keyword>
<dbReference type="Gene3D" id="1.10.530.10">
    <property type="match status" value="1"/>
</dbReference>
<dbReference type="Pfam" id="PF08239">
    <property type="entry name" value="SH3_3"/>
    <property type="match status" value="1"/>
</dbReference>
<reference evidence="4 5" key="1">
    <citation type="submission" date="2023-07" db="EMBL/GenBank/DDBJ databases">
        <title>Bacillus lucianemedeirus sp. nov, a new species isolated from an immunobiological production facility.</title>
        <authorList>
            <person name="Costa L.V."/>
            <person name="Miranda R.V.S.L."/>
            <person name="Brandao M.L.L."/>
            <person name="Reis C.M.F."/>
            <person name="Frazao A.M."/>
            <person name="Cruz F.V."/>
            <person name="Baio P.V.P."/>
            <person name="Veras J.F.C."/>
            <person name="Ramos J.N."/>
            <person name="Vieira V."/>
        </authorList>
    </citation>
    <scope>NUCLEOTIDE SEQUENCE [LARGE SCALE GENOMIC DNA]</scope>
    <source>
        <strain evidence="4 5">B190/17</strain>
    </source>
</reference>
<accession>A0ABW8ICL9</accession>
<dbReference type="InterPro" id="IPR003646">
    <property type="entry name" value="SH3-like_bac-type"/>
</dbReference>
<dbReference type="Pfam" id="PF00395">
    <property type="entry name" value="SLH"/>
    <property type="match status" value="3"/>
</dbReference>
<evidence type="ECO:0000313" key="5">
    <source>
        <dbReference type="Proteomes" id="UP001619911"/>
    </source>
</evidence>
<dbReference type="InterPro" id="IPR051465">
    <property type="entry name" value="Cell_Envelope_Struct_Comp"/>
</dbReference>
<keyword evidence="1" id="KW-0732">Signal</keyword>
<dbReference type="Proteomes" id="UP001619911">
    <property type="component" value="Unassembled WGS sequence"/>
</dbReference>
<dbReference type="PANTHER" id="PTHR43308:SF5">
    <property type="entry name" value="S-LAYER PROTEIN _ PEPTIDOGLYCAN ENDO-BETA-N-ACETYLGLUCOSAMINIDASE"/>
    <property type="match status" value="1"/>
</dbReference>
<feature type="domain" description="SH3b" evidence="3">
    <location>
        <begin position="242"/>
        <end position="316"/>
    </location>
</feature>